<accession>A0ABR3JY11</accession>
<dbReference type="CDD" id="cd00590">
    <property type="entry name" value="RRM_SF"/>
    <property type="match status" value="1"/>
</dbReference>
<name>A0ABR3JY11_9AGAR</name>
<feature type="compositionally biased region" description="Acidic residues" evidence="2">
    <location>
        <begin position="99"/>
        <end position="108"/>
    </location>
</feature>
<sequence length="1090" mass="121197">MDTYESSSTEGAESLYPDTPNISKIFTDADLYKQIIEPGEPCNAYTGFDDFVGRDLNPAEQAMASRAVRLSATGESWLPDDQDAIYSEPESIDSNESSTLEDTEEDADNDKAPHAPVLHRLGTMDEDASWKLDPTQVMDLLVKEFDPLTRDGEEEQLILEADGALVLDVIVIGVIHVTTHRLAFHASLLSTRPDLHPHEQIIKAGPVVIHRKGMRPKRRVWVELSHDMLCTYASSKPEDRLRPLRTMLLSSVEEVAPFDAAHPTILRVKFKHDKTPKLRGFAEFDTEESARDWRRELNGAIFMYRNTRKHVLAGGDNDDETTGIRMSIPLERIANLHFRRTVPSLSQKACFQIQCLSENCDHPGNVNAEIPTIELTPFGQVEAWHNLADYITKAKRRRHGAAPGNVFVDFGILTPSSCGIDEGSPKPELKEQDDKERAIRAALALEAESDLWVVRARIYRSITSNGYFVVTPRYVGFWSKSFTQDDIRYRLAATTIQAVKPLDVKYVCAPGLALEIQGHRDLRFMFWSSTQRDEAIRRITEVTDAAAKRLGALTPASTKSEFSVPQILSSEPTEFARPTTPVKSASRTPGTLEHSPGRTTPQHSNSAIGIFAPLSRSVALAASVGLPNAVQLKLPKAINVPREVLTSHPPLHFVCLTIGSRGDVQPYIALGLGLKKEGHRVTIATHEEYKGWIEEFGIQHRSAGGDPGALMKLSVENKMFSPDFFKESLNNFRPWLDNLLVEAWEACKDADVLLESPSAMAGVHIAEALSIPYFRSFTMPWTKTAEFPHAFLSPPVDAPTFNSASYILFANVMWAATSGQINRWRRNTLHLKNTDMGHMAQSEITFIYNFSQAVVPKPLDWGDTTIISGYWFLDNPDPDWTAPADLLEFMAKARADQKPLVYIGFGSITVPDPNRVTSRIVRAVVQSDVRAIVSKGWSARMASTNDKPEPDIPQECYMLDKVPHDWLFPQVDAALHHGGAGTTGASLRAGIPTLIKPWFGDQFFWASRVQKLGAGLRVPSTHVNDLSKALTLATTSRVMKERASMVGQKIRSEDGVRTAIHTIYTYLPRASRIKAPSGDKDKCWPSATKA</sequence>
<dbReference type="CDD" id="cd03784">
    <property type="entry name" value="GT1_Gtf-like"/>
    <property type="match status" value="1"/>
</dbReference>
<dbReference type="SUPFAM" id="SSF53756">
    <property type="entry name" value="UDP-Glycosyltransferase/glycogen phosphorylase"/>
    <property type="match status" value="1"/>
</dbReference>
<dbReference type="Proteomes" id="UP001556367">
    <property type="component" value="Unassembled WGS sequence"/>
</dbReference>
<keyword evidence="1" id="KW-0808">Transferase</keyword>
<dbReference type="InterPro" id="IPR002213">
    <property type="entry name" value="UDP_glucos_trans"/>
</dbReference>
<dbReference type="InterPro" id="IPR004276">
    <property type="entry name" value="GlycoTrans_28_N"/>
</dbReference>
<proteinExistence type="predicted"/>
<feature type="region of interest" description="Disordered" evidence="2">
    <location>
        <begin position="88"/>
        <end position="115"/>
    </location>
</feature>
<reference evidence="5" key="1">
    <citation type="submission" date="2024-06" db="EMBL/GenBank/DDBJ databases">
        <title>Multi-omics analyses provide insights into the biosynthesis of the anticancer antibiotic pleurotin in Hohenbuehelia grisea.</title>
        <authorList>
            <person name="Weaver J.A."/>
            <person name="Alberti F."/>
        </authorList>
    </citation>
    <scope>NUCLEOTIDE SEQUENCE [LARGE SCALE GENOMIC DNA]</scope>
    <source>
        <strain evidence="5">T-177</strain>
    </source>
</reference>
<evidence type="ECO:0000256" key="2">
    <source>
        <dbReference type="SAM" id="MobiDB-lite"/>
    </source>
</evidence>
<keyword evidence="5" id="KW-1185">Reference proteome</keyword>
<dbReference type="InterPro" id="IPR001849">
    <property type="entry name" value="PH_domain"/>
</dbReference>
<dbReference type="PANTHER" id="PTHR48050">
    <property type="entry name" value="STEROL 3-BETA-GLUCOSYLTRANSFERASE"/>
    <property type="match status" value="1"/>
</dbReference>
<dbReference type="Gene3D" id="3.40.50.2000">
    <property type="entry name" value="Glycogen Phosphorylase B"/>
    <property type="match status" value="2"/>
</dbReference>
<dbReference type="InterPro" id="IPR011993">
    <property type="entry name" value="PH-like_dom_sf"/>
</dbReference>
<dbReference type="InterPro" id="IPR050426">
    <property type="entry name" value="Glycosyltransferase_28"/>
</dbReference>
<evidence type="ECO:0000313" key="5">
    <source>
        <dbReference type="Proteomes" id="UP001556367"/>
    </source>
</evidence>
<feature type="region of interest" description="Disordered" evidence="2">
    <location>
        <begin position="1"/>
        <end position="21"/>
    </location>
</feature>
<gene>
    <name evidence="4" type="ORF">HGRIS_005744</name>
</gene>
<feature type="compositionally biased region" description="Polar residues" evidence="2">
    <location>
        <begin position="1"/>
        <end position="11"/>
    </location>
</feature>
<feature type="region of interest" description="Disordered" evidence="2">
    <location>
        <begin position="573"/>
        <end position="604"/>
    </location>
</feature>
<comment type="caution">
    <text evidence="4">The sequence shown here is derived from an EMBL/GenBank/DDBJ whole genome shotgun (WGS) entry which is preliminary data.</text>
</comment>
<dbReference type="Pfam" id="PF03033">
    <property type="entry name" value="Glyco_transf_28"/>
    <property type="match status" value="1"/>
</dbReference>
<dbReference type="Pfam" id="PF06722">
    <property type="entry name" value="EryCIII-like_C"/>
    <property type="match status" value="1"/>
</dbReference>
<dbReference type="SUPFAM" id="SSF50729">
    <property type="entry name" value="PH domain-like"/>
    <property type="match status" value="1"/>
</dbReference>
<dbReference type="EMBL" id="JASNQZ010000001">
    <property type="protein sequence ID" value="KAL0960717.1"/>
    <property type="molecule type" value="Genomic_DNA"/>
</dbReference>
<evidence type="ECO:0000313" key="4">
    <source>
        <dbReference type="EMBL" id="KAL0960717.1"/>
    </source>
</evidence>
<evidence type="ECO:0000256" key="1">
    <source>
        <dbReference type="ARBA" id="ARBA00022679"/>
    </source>
</evidence>
<protein>
    <recommendedName>
        <fullName evidence="3">PH domain-containing protein</fullName>
    </recommendedName>
</protein>
<dbReference type="PANTHER" id="PTHR48050:SF26">
    <property type="entry name" value="STEROL 3-BETA-GLUCOSYLTRANSFERASE"/>
    <property type="match status" value="1"/>
</dbReference>
<evidence type="ECO:0000259" key="3">
    <source>
        <dbReference type="SMART" id="SM00233"/>
    </source>
</evidence>
<organism evidence="4 5">
    <name type="scientific">Hohenbuehelia grisea</name>
    <dbReference type="NCBI Taxonomy" id="104357"/>
    <lineage>
        <taxon>Eukaryota</taxon>
        <taxon>Fungi</taxon>
        <taxon>Dikarya</taxon>
        <taxon>Basidiomycota</taxon>
        <taxon>Agaricomycotina</taxon>
        <taxon>Agaricomycetes</taxon>
        <taxon>Agaricomycetidae</taxon>
        <taxon>Agaricales</taxon>
        <taxon>Pleurotineae</taxon>
        <taxon>Pleurotaceae</taxon>
        <taxon>Hohenbuehelia</taxon>
    </lineage>
</organism>
<feature type="domain" description="PH" evidence="3">
    <location>
        <begin position="201"/>
        <end position="304"/>
    </location>
</feature>
<dbReference type="Gene3D" id="2.30.29.30">
    <property type="entry name" value="Pleckstrin-homology domain (PH domain)/Phosphotyrosine-binding domain (PTB)"/>
    <property type="match status" value="1"/>
</dbReference>
<dbReference type="SMART" id="SM00233">
    <property type="entry name" value="PH"/>
    <property type="match status" value="1"/>
</dbReference>
<dbReference type="InterPro" id="IPR010610">
    <property type="entry name" value="EryCIII-like_C"/>
</dbReference>